<keyword evidence="3" id="KW-1185">Reference proteome</keyword>
<evidence type="ECO:0000313" key="2">
    <source>
        <dbReference type="EMBL" id="CDF34309.1"/>
    </source>
</evidence>
<reference evidence="3" key="1">
    <citation type="journal article" date="2013" name="Proc. Natl. Acad. Sci. U.S.A.">
        <title>Genome structure and metabolic features in the red seaweed Chondrus crispus shed light on evolution of the Archaeplastida.</title>
        <authorList>
            <person name="Collen J."/>
            <person name="Porcel B."/>
            <person name="Carre W."/>
            <person name="Ball S.G."/>
            <person name="Chaparro C."/>
            <person name="Tonon T."/>
            <person name="Barbeyron T."/>
            <person name="Michel G."/>
            <person name="Noel B."/>
            <person name="Valentin K."/>
            <person name="Elias M."/>
            <person name="Artiguenave F."/>
            <person name="Arun A."/>
            <person name="Aury J.M."/>
            <person name="Barbosa-Neto J.F."/>
            <person name="Bothwell J.H."/>
            <person name="Bouget F.Y."/>
            <person name="Brillet L."/>
            <person name="Cabello-Hurtado F."/>
            <person name="Capella-Gutierrez S."/>
            <person name="Charrier B."/>
            <person name="Cladiere L."/>
            <person name="Cock J.M."/>
            <person name="Coelho S.M."/>
            <person name="Colleoni C."/>
            <person name="Czjzek M."/>
            <person name="Da Silva C."/>
            <person name="Delage L."/>
            <person name="Denoeud F."/>
            <person name="Deschamps P."/>
            <person name="Dittami S.M."/>
            <person name="Gabaldon T."/>
            <person name="Gachon C.M."/>
            <person name="Groisillier A."/>
            <person name="Herve C."/>
            <person name="Jabbari K."/>
            <person name="Katinka M."/>
            <person name="Kloareg B."/>
            <person name="Kowalczyk N."/>
            <person name="Labadie K."/>
            <person name="Leblanc C."/>
            <person name="Lopez P.J."/>
            <person name="McLachlan D.H."/>
            <person name="Meslet-Cladiere L."/>
            <person name="Moustafa A."/>
            <person name="Nehr Z."/>
            <person name="Nyvall Collen P."/>
            <person name="Panaud O."/>
            <person name="Partensky F."/>
            <person name="Poulain J."/>
            <person name="Rensing S.A."/>
            <person name="Rousvoal S."/>
            <person name="Samson G."/>
            <person name="Symeonidi A."/>
            <person name="Weissenbach J."/>
            <person name="Zambounis A."/>
            <person name="Wincker P."/>
            <person name="Boyen C."/>
        </authorList>
    </citation>
    <scope>NUCLEOTIDE SEQUENCE [LARGE SCALE GENOMIC DNA]</scope>
    <source>
        <strain evidence="3">cv. Stackhouse</strain>
    </source>
</reference>
<dbReference type="Proteomes" id="UP000012073">
    <property type="component" value="Unassembled WGS sequence"/>
</dbReference>
<evidence type="ECO:0000313" key="3">
    <source>
        <dbReference type="Proteomes" id="UP000012073"/>
    </source>
</evidence>
<protein>
    <submittedName>
        <fullName evidence="2">Uncharacterized protein</fullName>
    </submittedName>
</protein>
<dbReference type="Gramene" id="CDF34309">
    <property type="protein sequence ID" value="CDF34309"/>
    <property type="gene ID" value="CHC_T00002745001"/>
</dbReference>
<dbReference type="GeneID" id="17321843"/>
<accession>R7Q8E8</accession>
<gene>
    <name evidence="2" type="ORF">CHC_T00002745001</name>
</gene>
<dbReference type="AlphaFoldDB" id="R7Q8E8"/>
<proteinExistence type="predicted"/>
<dbReference type="EMBL" id="HG001685">
    <property type="protein sequence ID" value="CDF34309.1"/>
    <property type="molecule type" value="Genomic_DNA"/>
</dbReference>
<feature type="compositionally biased region" description="Low complexity" evidence="1">
    <location>
        <begin position="1"/>
        <end position="13"/>
    </location>
</feature>
<feature type="region of interest" description="Disordered" evidence="1">
    <location>
        <begin position="1"/>
        <end position="30"/>
    </location>
</feature>
<organism evidence="2 3">
    <name type="scientific">Chondrus crispus</name>
    <name type="common">Carrageen Irish moss</name>
    <name type="synonym">Polymorpha crispa</name>
    <dbReference type="NCBI Taxonomy" id="2769"/>
    <lineage>
        <taxon>Eukaryota</taxon>
        <taxon>Rhodophyta</taxon>
        <taxon>Florideophyceae</taxon>
        <taxon>Rhodymeniophycidae</taxon>
        <taxon>Gigartinales</taxon>
        <taxon>Gigartinaceae</taxon>
        <taxon>Chondrus</taxon>
    </lineage>
</organism>
<evidence type="ECO:0000256" key="1">
    <source>
        <dbReference type="SAM" id="MobiDB-lite"/>
    </source>
</evidence>
<dbReference type="KEGG" id="ccp:CHC_T00002745001"/>
<name>R7Q8E8_CHOCR</name>
<dbReference type="RefSeq" id="XP_005714128.1">
    <property type="nucleotide sequence ID" value="XM_005714071.1"/>
</dbReference>
<sequence length="65" mass="7300">MTAARPLLRAPQARGDRRRSPCGEAFRGSKAAHKTAARTVKYTPAGAVQWQCNLRVRPCRAYFRL</sequence>